<accession>A0ABW7D575</accession>
<comment type="caution">
    <text evidence="4">The sequence shown here is derived from an EMBL/GenBank/DDBJ whole genome shotgun (WGS) entry which is preliminary data.</text>
</comment>
<dbReference type="Gene3D" id="3.40.50.720">
    <property type="entry name" value="NAD(P)-binding Rossmann-like Domain"/>
    <property type="match status" value="1"/>
</dbReference>
<dbReference type="PRINTS" id="PR00081">
    <property type="entry name" value="GDHRDH"/>
</dbReference>
<evidence type="ECO:0000256" key="1">
    <source>
        <dbReference type="ARBA" id="ARBA00006484"/>
    </source>
</evidence>
<dbReference type="PROSITE" id="PS00061">
    <property type="entry name" value="ADH_SHORT"/>
    <property type="match status" value="1"/>
</dbReference>
<sequence length="369" mass="39039">MATRTTRKRPVPAAAEQAATPQAERTPVVKTATRKAAAKDPRAARVAARQRRLQDQEKAKDARVAKQAAKKVAAKKATKKATQAGARKQPESMPAQQLPKPGNEHELQLAPRFLAPDYRGSGKLKGKRAIITGADSGIGRAVAVLFAREGADVAVLHLDEAADAKVTRQHVEAEGGRCVVIAGDVRDPAFCNKAVKQVAKAFGGIDILVNNAAFQLHCERLEDLEDAHLQETLQTNIGGYIQMARAVLPHLQEGGCIINSGSETGLFGSKALIDYSATKGAIHAFTKALASQLLPRGIRVNAVAPGPVWTPLNPADKQAADVAEFGKDSDMGRPAQPEELSPAYVFLASPITASYISGVILPVMGGPRG</sequence>
<dbReference type="PANTHER" id="PTHR48107">
    <property type="entry name" value="NADPH-DEPENDENT ALDEHYDE REDUCTASE-LIKE PROTEIN, CHLOROPLASTIC-RELATED"/>
    <property type="match status" value="1"/>
</dbReference>
<organism evidence="4 5">
    <name type="scientific">Stenotrophomonas nematodicola</name>
    <dbReference type="NCBI Taxonomy" id="2656746"/>
    <lineage>
        <taxon>Bacteria</taxon>
        <taxon>Pseudomonadati</taxon>
        <taxon>Pseudomonadota</taxon>
        <taxon>Gammaproteobacteria</taxon>
        <taxon>Lysobacterales</taxon>
        <taxon>Lysobacteraceae</taxon>
        <taxon>Stenotrophomonas</taxon>
    </lineage>
</organism>
<keyword evidence="5" id="KW-1185">Reference proteome</keyword>
<name>A0ABW7D575_9GAMM</name>
<evidence type="ECO:0000313" key="5">
    <source>
        <dbReference type="Proteomes" id="UP001605261"/>
    </source>
</evidence>
<feature type="compositionally biased region" description="Low complexity" evidence="3">
    <location>
        <begin position="12"/>
        <end position="35"/>
    </location>
</feature>
<comment type="similarity">
    <text evidence="1">Belongs to the short-chain dehydrogenases/reductases (SDR) family.</text>
</comment>
<dbReference type="Pfam" id="PF13561">
    <property type="entry name" value="adh_short_C2"/>
    <property type="match status" value="1"/>
</dbReference>
<dbReference type="InterPro" id="IPR002347">
    <property type="entry name" value="SDR_fam"/>
</dbReference>
<feature type="region of interest" description="Disordered" evidence="3">
    <location>
        <begin position="1"/>
        <end position="102"/>
    </location>
</feature>
<dbReference type="InterPro" id="IPR036291">
    <property type="entry name" value="NAD(P)-bd_dom_sf"/>
</dbReference>
<feature type="compositionally biased region" description="Basic and acidic residues" evidence="3">
    <location>
        <begin position="52"/>
        <end position="64"/>
    </location>
</feature>
<dbReference type="Proteomes" id="UP001605261">
    <property type="component" value="Unassembled WGS sequence"/>
</dbReference>
<proteinExistence type="inferred from homology"/>
<protein>
    <submittedName>
        <fullName evidence="4">SDR family oxidoreductase</fullName>
    </submittedName>
</protein>
<gene>
    <name evidence="4" type="ORF">ACEU0G_000826</name>
</gene>
<dbReference type="EMBL" id="JBHGCJ010000015">
    <property type="protein sequence ID" value="MFG6110944.1"/>
    <property type="molecule type" value="Genomic_DNA"/>
</dbReference>
<evidence type="ECO:0000256" key="3">
    <source>
        <dbReference type="SAM" id="MobiDB-lite"/>
    </source>
</evidence>
<dbReference type="NCBIfam" id="NF005214">
    <property type="entry name" value="PRK06701.1"/>
    <property type="match status" value="1"/>
</dbReference>
<evidence type="ECO:0000256" key="2">
    <source>
        <dbReference type="ARBA" id="ARBA00023002"/>
    </source>
</evidence>
<evidence type="ECO:0000313" key="4">
    <source>
        <dbReference type="EMBL" id="MFG6110944.1"/>
    </source>
</evidence>
<dbReference type="PANTHER" id="PTHR48107:SF16">
    <property type="entry name" value="NADPH-DEPENDENT ALDEHYDE REDUCTASE 1, CHLOROPLASTIC"/>
    <property type="match status" value="1"/>
</dbReference>
<feature type="compositionally biased region" description="Basic residues" evidence="3">
    <location>
        <begin position="68"/>
        <end position="79"/>
    </location>
</feature>
<dbReference type="RefSeq" id="WP_394164392.1">
    <property type="nucleotide sequence ID" value="NZ_JBHGCJ010000015.1"/>
</dbReference>
<reference evidence="4 5" key="1">
    <citation type="submission" date="2024-09" db="EMBL/GenBank/DDBJ databases">
        <authorList>
            <consortium name="All-Russian atlas of soil microorganisms"/>
            <consortium name="as a basis for the search for new antimicrobial producers and enzymes with unique properties"/>
            <person name="Sokolova E.A."/>
            <person name="Voronina E.N."/>
        </authorList>
    </citation>
    <scope>NUCLEOTIDE SEQUENCE [LARGE SCALE GENOMIC DNA]</scope>
    <source>
        <strain evidence="4 5">AF-22b-331.1</strain>
    </source>
</reference>
<keyword evidence="2" id="KW-0560">Oxidoreductase</keyword>
<feature type="compositionally biased region" description="Basic residues" evidence="3">
    <location>
        <begin position="1"/>
        <end position="10"/>
    </location>
</feature>
<dbReference type="InterPro" id="IPR020904">
    <property type="entry name" value="Sc_DH/Rdtase_CS"/>
</dbReference>
<dbReference type="PRINTS" id="PR00080">
    <property type="entry name" value="SDRFAMILY"/>
</dbReference>
<dbReference type="SUPFAM" id="SSF51735">
    <property type="entry name" value="NAD(P)-binding Rossmann-fold domains"/>
    <property type="match status" value="1"/>
</dbReference>